<evidence type="ECO:0000256" key="1">
    <source>
        <dbReference type="ARBA" id="ARBA00022598"/>
    </source>
</evidence>
<accession>A0AA96LLL3</accession>
<reference evidence="7" key="1">
    <citation type="submission" date="2022-02" db="EMBL/GenBank/DDBJ databases">
        <title>Paenibacillus sp. MBLB1832 Whole Genome Shotgun Sequencing.</title>
        <authorList>
            <person name="Hwang C.Y."/>
            <person name="Cho E.-S."/>
            <person name="Seo M.-J."/>
        </authorList>
    </citation>
    <scope>NUCLEOTIDE SEQUENCE</scope>
    <source>
        <strain evidence="7">MBLB1832</strain>
    </source>
</reference>
<name>A0AA96LLL3_9BACL</name>
<proteinExistence type="predicted"/>
<organism evidence="7 8">
    <name type="scientific">Paenibacillus roseopurpureus</name>
    <dbReference type="NCBI Taxonomy" id="2918901"/>
    <lineage>
        <taxon>Bacteria</taxon>
        <taxon>Bacillati</taxon>
        <taxon>Bacillota</taxon>
        <taxon>Bacilli</taxon>
        <taxon>Bacillales</taxon>
        <taxon>Paenibacillaceae</taxon>
        <taxon>Paenibacillus</taxon>
    </lineage>
</organism>
<dbReference type="Pfam" id="PF03738">
    <property type="entry name" value="GSP_synth"/>
    <property type="match status" value="1"/>
</dbReference>
<evidence type="ECO:0000313" key="8">
    <source>
        <dbReference type="Proteomes" id="UP001304650"/>
    </source>
</evidence>
<evidence type="ECO:0000313" key="7">
    <source>
        <dbReference type="EMBL" id="WNR43392.1"/>
    </source>
</evidence>
<evidence type="ECO:0000256" key="4">
    <source>
        <dbReference type="ARBA" id="ARBA00022840"/>
    </source>
</evidence>
<keyword evidence="1" id="KW-0436">Ligase</keyword>
<dbReference type="KEGG" id="proo:MJB10_20095"/>
<dbReference type="InterPro" id="IPR005494">
    <property type="entry name" value="GSPS_pre-ATP-grasp-like_dom"/>
</dbReference>
<keyword evidence="8" id="KW-1185">Reference proteome</keyword>
<dbReference type="GO" id="GO:0046872">
    <property type="term" value="F:metal ion binding"/>
    <property type="evidence" value="ECO:0007669"/>
    <property type="project" value="UniProtKB-KW"/>
</dbReference>
<keyword evidence="4" id="KW-0067">ATP-binding</keyword>
<dbReference type="SUPFAM" id="SSF56059">
    <property type="entry name" value="Glutathione synthetase ATP-binding domain-like"/>
    <property type="match status" value="1"/>
</dbReference>
<protein>
    <submittedName>
        <fullName evidence="7">Glutathionylspermidine synthase family protein</fullName>
    </submittedName>
</protein>
<dbReference type="GO" id="GO:0016874">
    <property type="term" value="F:ligase activity"/>
    <property type="evidence" value="ECO:0007669"/>
    <property type="project" value="UniProtKB-KW"/>
</dbReference>
<sequence length="398" mass="44363">MIFEVIGQPASDRDARVQQLAELGFRWANLEEEAYWIDQLIVMEHAVYEELIAAAKKLWLVFDKAARSLIGYRECYANLSIPEVLWDGLDRLEPGEEGVISRYARFDFSINIEGKIKLLELNADTPTGYVEAAIATPWLCDQYGLVSPNVEMKELVRQAWAIEAPTYAACVGYGQHIEDTGTIDALVAHSQREMTCVNCLDVWIDDGIVKVGKDQTIQRMFALYPKEWMGVDDGGEALSYAIEEQLVQLFNPLHAVILQSKGLQALIWQLHLERSELFTEEEHDAIAAYMLPTFTEPHLEGNYVSKSMFGREGGSVEIYDEHGELAHKDEAGFDTSVFFKRVYQGRADLPELSFAHGQGHLLTGLFVLNGTPCGLLGRAGGLITGNASQFVAIGVKTP</sequence>
<dbReference type="GO" id="GO:0005524">
    <property type="term" value="F:ATP binding"/>
    <property type="evidence" value="ECO:0007669"/>
    <property type="project" value="UniProtKB-KW"/>
</dbReference>
<evidence type="ECO:0000256" key="3">
    <source>
        <dbReference type="ARBA" id="ARBA00022741"/>
    </source>
</evidence>
<feature type="domain" description="Glutathionylspermidine synthase pre-ATP-grasp-like" evidence="6">
    <location>
        <begin position="18"/>
        <end position="392"/>
    </location>
</feature>
<dbReference type="RefSeq" id="WP_314797599.1">
    <property type="nucleotide sequence ID" value="NZ_CP130319.1"/>
</dbReference>
<dbReference type="EMBL" id="CP130319">
    <property type="protein sequence ID" value="WNR43392.1"/>
    <property type="molecule type" value="Genomic_DNA"/>
</dbReference>
<keyword evidence="2" id="KW-0479">Metal-binding</keyword>
<evidence type="ECO:0000256" key="5">
    <source>
        <dbReference type="ARBA" id="ARBA00022842"/>
    </source>
</evidence>
<keyword evidence="5" id="KW-0460">Magnesium</keyword>
<dbReference type="Proteomes" id="UP001304650">
    <property type="component" value="Chromosome"/>
</dbReference>
<evidence type="ECO:0000256" key="2">
    <source>
        <dbReference type="ARBA" id="ARBA00022723"/>
    </source>
</evidence>
<dbReference type="Gene3D" id="3.30.1490.330">
    <property type="match status" value="1"/>
</dbReference>
<keyword evidence="3" id="KW-0547">Nucleotide-binding</keyword>
<gene>
    <name evidence="7" type="ORF">MJB10_20095</name>
</gene>
<evidence type="ECO:0000259" key="6">
    <source>
        <dbReference type="Pfam" id="PF03738"/>
    </source>
</evidence>
<dbReference type="AlphaFoldDB" id="A0AA96LLL3"/>